<comment type="caution">
    <text evidence="9">The sequence shown here is derived from an EMBL/GenBank/DDBJ whole genome shotgun (WGS) entry which is preliminary data.</text>
</comment>
<protein>
    <recommendedName>
        <fullName evidence="6 7">6-phosphogluconolactonase</fullName>
        <shortName evidence="7">6PGL</shortName>
        <ecNumber evidence="5 7">3.1.1.31</ecNumber>
    </recommendedName>
</protein>
<keyword evidence="7 9" id="KW-0378">Hydrolase</keyword>
<evidence type="ECO:0000313" key="10">
    <source>
        <dbReference type="Proteomes" id="UP000022141"/>
    </source>
</evidence>
<proteinExistence type="inferred from homology"/>
<feature type="domain" description="Glucosamine/galactosamine-6-phosphate isomerase" evidence="8">
    <location>
        <begin position="13"/>
        <end position="219"/>
    </location>
</feature>
<dbReference type="GO" id="GO:0006098">
    <property type="term" value="P:pentose-phosphate shunt"/>
    <property type="evidence" value="ECO:0007669"/>
    <property type="project" value="UniProtKB-UniPathway"/>
</dbReference>
<dbReference type="GO" id="GO:0005975">
    <property type="term" value="P:carbohydrate metabolic process"/>
    <property type="evidence" value="ECO:0007669"/>
    <property type="project" value="UniProtKB-UniRule"/>
</dbReference>
<dbReference type="GO" id="GO:0017057">
    <property type="term" value="F:6-phosphogluconolactonase activity"/>
    <property type="evidence" value="ECO:0007669"/>
    <property type="project" value="UniProtKB-UniRule"/>
</dbReference>
<evidence type="ECO:0000256" key="1">
    <source>
        <dbReference type="ARBA" id="ARBA00000832"/>
    </source>
</evidence>
<dbReference type="Pfam" id="PF01182">
    <property type="entry name" value="Glucosamine_iso"/>
    <property type="match status" value="1"/>
</dbReference>
<sequence>MQRRRWHEFDGRSDLERAAASAIVTSAQRAIAERGAFHIVLAGGTTPRNVYRALRTATTDWSAWHIYFGDERCLPPADPQRNSAMASSAWLDQVAIPGRQIHPIPAQLGPEKAAHRYAQEVARMNGGSDFDLVLLGLGEDGHTASLFPGQAWESAITLPPVIAVLDAPKPPPQRVSLSPERLSKARQVIFLVNGTGKHEALRDWRNGEPIPASRITPDGGVDIFVNPSPNS</sequence>
<dbReference type="Proteomes" id="UP000022141">
    <property type="component" value="Unassembled WGS sequence"/>
</dbReference>
<dbReference type="PANTHER" id="PTHR11054:SF0">
    <property type="entry name" value="6-PHOSPHOGLUCONOLACTONASE"/>
    <property type="match status" value="1"/>
</dbReference>
<comment type="pathway">
    <text evidence="3 7">Carbohydrate degradation; pentose phosphate pathway; D-ribulose 5-phosphate from D-glucose 6-phosphate (oxidative stage): step 2/3.</text>
</comment>
<dbReference type="PANTHER" id="PTHR11054">
    <property type="entry name" value="6-PHOSPHOGLUCONOLACTONASE"/>
    <property type="match status" value="1"/>
</dbReference>
<keyword evidence="10" id="KW-1185">Reference proteome</keyword>
<dbReference type="InterPro" id="IPR039104">
    <property type="entry name" value="6PGL"/>
</dbReference>
<dbReference type="AlphaFoldDB" id="A0A011Q7K6"/>
<dbReference type="STRING" id="1454004.AW11_03684"/>
<evidence type="ECO:0000256" key="2">
    <source>
        <dbReference type="ARBA" id="ARBA00002681"/>
    </source>
</evidence>
<evidence type="ECO:0000256" key="6">
    <source>
        <dbReference type="ARBA" id="ARBA00020337"/>
    </source>
</evidence>
<dbReference type="Gene3D" id="3.40.50.1360">
    <property type="match status" value="1"/>
</dbReference>
<evidence type="ECO:0000256" key="7">
    <source>
        <dbReference type="RuleBase" id="RU365095"/>
    </source>
</evidence>
<dbReference type="InterPro" id="IPR005900">
    <property type="entry name" value="6-phosphogluconolactonase_DevB"/>
</dbReference>
<accession>A0A011Q7K6</accession>
<comment type="similarity">
    <text evidence="4 7">Belongs to the glucosamine/galactosamine-6-phosphate isomerase family. 6-phosphogluconolactonase subfamily.</text>
</comment>
<dbReference type="PATRIC" id="fig|1454004.3.peg.3791"/>
<evidence type="ECO:0000313" key="9">
    <source>
        <dbReference type="EMBL" id="EXI85125.1"/>
    </source>
</evidence>
<organism evidence="9 10">
    <name type="scientific">Accumulibacter regalis</name>
    <dbReference type="NCBI Taxonomy" id="522306"/>
    <lineage>
        <taxon>Bacteria</taxon>
        <taxon>Pseudomonadati</taxon>
        <taxon>Pseudomonadota</taxon>
        <taxon>Betaproteobacteria</taxon>
        <taxon>Candidatus Accumulibacter</taxon>
    </lineage>
</organism>
<name>A0A011Q7K6_ACCRE</name>
<dbReference type="EMBL" id="JEMY01000059">
    <property type="protein sequence ID" value="EXI85125.1"/>
    <property type="molecule type" value="Genomic_DNA"/>
</dbReference>
<dbReference type="InterPro" id="IPR006148">
    <property type="entry name" value="Glc/Gal-6P_isomerase"/>
</dbReference>
<dbReference type="NCBIfam" id="TIGR01198">
    <property type="entry name" value="pgl"/>
    <property type="match status" value="1"/>
</dbReference>
<dbReference type="InterPro" id="IPR037171">
    <property type="entry name" value="NagB/RpiA_transferase-like"/>
</dbReference>
<dbReference type="SUPFAM" id="SSF100950">
    <property type="entry name" value="NagB/RpiA/CoA transferase-like"/>
    <property type="match status" value="1"/>
</dbReference>
<reference evidence="9" key="1">
    <citation type="submission" date="2014-02" db="EMBL/GenBank/DDBJ databases">
        <title>Expanding our view of genomic diversity in Candidatus Accumulibacter clades.</title>
        <authorList>
            <person name="Skennerton C.T."/>
            <person name="Barr J.J."/>
            <person name="Slater F.R."/>
            <person name="Bond P.L."/>
            <person name="Tyson G.W."/>
        </authorList>
    </citation>
    <scope>NUCLEOTIDE SEQUENCE [LARGE SCALE GENOMIC DNA]</scope>
</reference>
<comment type="function">
    <text evidence="2 7">Hydrolysis of 6-phosphogluconolactone to 6-phosphogluconate.</text>
</comment>
<dbReference type="EC" id="3.1.1.31" evidence="5 7"/>
<evidence type="ECO:0000259" key="8">
    <source>
        <dbReference type="Pfam" id="PF01182"/>
    </source>
</evidence>
<gene>
    <name evidence="7 9" type="primary">pgl</name>
    <name evidence="9" type="ORF">AW11_03684</name>
</gene>
<evidence type="ECO:0000256" key="4">
    <source>
        <dbReference type="ARBA" id="ARBA00010662"/>
    </source>
</evidence>
<dbReference type="CDD" id="cd01400">
    <property type="entry name" value="6PGL"/>
    <property type="match status" value="1"/>
</dbReference>
<dbReference type="eggNOG" id="COG0363">
    <property type="taxonomic scope" value="Bacteria"/>
</dbReference>
<comment type="catalytic activity">
    <reaction evidence="1 7">
        <text>6-phospho-D-glucono-1,5-lactone + H2O = 6-phospho-D-gluconate + H(+)</text>
        <dbReference type="Rhea" id="RHEA:12556"/>
        <dbReference type="ChEBI" id="CHEBI:15377"/>
        <dbReference type="ChEBI" id="CHEBI:15378"/>
        <dbReference type="ChEBI" id="CHEBI:57955"/>
        <dbReference type="ChEBI" id="CHEBI:58759"/>
        <dbReference type="EC" id="3.1.1.31"/>
    </reaction>
</comment>
<evidence type="ECO:0000256" key="5">
    <source>
        <dbReference type="ARBA" id="ARBA00013198"/>
    </source>
</evidence>
<dbReference type="UniPathway" id="UPA00115">
    <property type="reaction ID" value="UER00409"/>
</dbReference>
<evidence type="ECO:0000256" key="3">
    <source>
        <dbReference type="ARBA" id="ARBA00004961"/>
    </source>
</evidence>